<dbReference type="Pfam" id="PF07238">
    <property type="entry name" value="PilZ"/>
    <property type="match status" value="1"/>
</dbReference>
<name>A0ABT5WT66_9SPHN</name>
<sequence length="109" mass="12041">MSREIRPRRAERKPVVLAAQCRTQSGLRDSGEISDISREGCCIATRALLLRVGARVVIRPTGLEGLTGVVRWISGDRAGIEFDQPLYEPIVDHIALRHSAGEPVDIARR</sequence>
<dbReference type="SUPFAM" id="SSF141371">
    <property type="entry name" value="PilZ domain-like"/>
    <property type="match status" value="1"/>
</dbReference>
<comment type="caution">
    <text evidence="2">The sequence shown here is derived from an EMBL/GenBank/DDBJ whole genome shotgun (WGS) entry which is preliminary data.</text>
</comment>
<evidence type="ECO:0000313" key="3">
    <source>
        <dbReference type="Proteomes" id="UP001216253"/>
    </source>
</evidence>
<keyword evidence="3" id="KW-1185">Reference proteome</keyword>
<accession>A0ABT5WT66</accession>
<dbReference type="Proteomes" id="UP001216253">
    <property type="component" value="Unassembled WGS sequence"/>
</dbReference>
<dbReference type="EMBL" id="JARESE010000050">
    <property type="protein sequence ID" value="MDE8653096.1"/>
    <property type="molecule type" value="Genomic_DNA"/>
</dbReference>
<reference evidence="2 3" key="1">
    <citation type="submission" date="2023-03" db="EMBL/GenBank/DDBJ databases">
        <title>NovoSphingobium album sp. nov. isolated from polycyclic aromatic hydrocarbons- and heavy-metal polluted soil.</title>
        <authorList>
            <person name="Liu Z."/>
            <person name="Wang K."/>
        </authorList>
    </citation>
    <scope>NUCLEOTIDE SEQUENCE [LARGE SCALE GENOMIC DNA]</scope>
    <source>
        <strain evidence="2 3">H3SJ31-1</strain>
    </source>
</reference>
<organism evidence="2 3">
    <name type="scientific">Novosphingobium album</name>
    <name type="common">ex Liu et al. 2023</name>
    <dbReference type="NCBI Taxonomy" id="3031130"/>
    <lineage>
        <taxon>Bacteria</taxon>
        <taxon>Pseudomonadati</taxon>
        <taxon>Pseudomonadota</taxon>
        <taxon>Alphaproteobacteria</taxon>
        <taxon>Sphingomonadales</taxon>
        <taxon>Sphingomonadaceae</taxon>
        <taxon>Novosphingobium</taxon>
    </lineage>
</organism>
<gene>
    <name evidence="2" type="ORF">PYV00_15420</name>
</gene>
<protein>
    <submittedName>
        <fullName evidence="2">PilZ domain-containing protein</fullName>
    </submittedName>
</protein>
<proteinExistence type="predicted"/>
<dbReference type="RefSeq" id="WP_275229204.1">
    <property type="nucleotide sequence ID" value="NZ_JARESE010000050.1"/>
</dbReference>
<feature type="domain" description="PilZ" evidence="1">
    <location>
        <begin position="8"/>
        <end position="85"/>
    </location>
</feature>
<evidence type="ECO:0000313" key="2">
    <source>
        <dbReference type="EMBL" id="MDE8653096.1"/>
    </source>
</evidence>
<evidence type="ECO:0000259" key="1">
    <source>
        <dbReference type="Pfam" id="PF07238"/>
    </source>
</evidence>
<dbReference type="InterPro" id="IPR009875">
    <property type="entry name" value="PilZ_domain"/>
</dbReference>